<evidence type="ECO:0000313" key="1">
    <source>
        <dbReference type="EMBL" id="NHZ84193.1"/>
    </source>
</evidence>
<protein>
    <submittedName>
        <fullName evidence="1">IS1634 family transposase</fullName>
    </submittedName>
</protein>
<reference evidence="1 2" key="1">
    <citation type="submission" date="2019-10" db="EMBL/GenBank/DDBJ databases">
        <title>Taxonomy of Antarctic Massilia spp.: description of Massilia rubra sp. nov., Massilia aquatica sp. nov., Massilia mucilaginosa sp. nov., Massilia frigida sp. nov. isolated from streams, lakes and regoliths.</title>
        <authorList>
            <person name="Holochova P."/>
            <person name="Sedlacek I."/>
            <person name="Kralova S."/>
            <person name="Maslanova I."/>
            <person name="Busse H.-J."/>
            <person name="Stankova E."/>
            <person name="Vrbovska V."/>
            <person name="Kovarovic V."/>
            <person name="Bartak M."/>
            <person name="Svec P."/>
            <person name="Pantucek R."/>
        </authorList>
    </citation>
    <scope>NUCLEOTIDE SEQUENCE [LARGE SCALE GENOMIC DNA]</scope>
    <source>
        <strain evidence="1 2">CCM 8695</strain>
    </source>
</reference>
<dbReference type="NCBIfam" id="NF033559">
    <property type="entry name" value="transpos_IS1634"/>
    <property type="match status" value="1"/>
</dbReference>
<sequence length="243" mass="27440">MFIKVTTSGPRRYVQLVEAYRDDNGRPKQRTVATLGRLDQLNTELESVITGLLRVTGKSAPLAAPTPSLTFESARDYGDVWALTELWNSLGFDRLRQVFRRTRHTIDIEALIRVMVLNRLCDPDSKLGVLRWVETVTFPGIMAEKIEHHQLLRAMDAMVEHQDEVDQVLAGLLRPMVDQDLAVVFYDMTTIRADGLSQQDEDVRKFGMSKEGLIARQVMLGVVQTADGLPLYHEVFDGNTAEV</sequence>
<evidence type="ECO:0000313" key="2">
    <source>
        <dbReference type="Proteomes" id="UP000621455"/>
    </source>
</evidence>
<gene>
    <name evidence="1" type="ORF">F2P44_33845</name>
</gene>
<comment type="caution">
    <text evidence="1">The sequence shown here is derived from an EMBL/GenBank/DDBJ whole genome shotgun (WGS) entry which is preliminary data.</text>
</comment>
<name>A0ABX0NKN9_9BURK</name>
<dbReference type="InterPro" id="IPR047654">
    <property type="entry name" value="IS1634_transpos"/>
</dbReference>
<proteinExistence type="predicted"/>
<feature type="non-terminal residue" evidence="1">
    <location>
        <position position="243"/>
    </location>
</feature>
<keyword evidence="2" id="KW-1185">Reference proteome</keyword>
<dbReference type="EMBL" id="WHJG01000142">
    <property type="protein sequence ID" value="NHZ84193.1"/>
    <property type="molecule type" value="Genomic_DNA"/>
</dbReference>
<organism evidence="1 2">
    <name type="scientific">Massilia frigida</name>
    <dbReference type="NCBI Taxonomy" id="2609281"/>
    <lineage>
        <taxon>Bacteria</taxon>
        <taxon>Pseudomonadati</taxon>
        <taxon>Pseudomonadota</taxon>
        <taxon>Betaproteobacteria</taxon>
        <taxon>Burkholderiales</taxon>
        <taxon>Oxalobacteraceae</taxon>
        <taxon>Telluria group</taxon>
        <taxon>Massilia</taxon>
    </lineage>
</organism>
<dbReference type="RefSeq" id="WP_167094574.1">
    <property type="nucleotide sequence ID" value="NZ_WHJG01000142.1"/>
</dbReference>
<accession>A0ABX0NKN9</accession>
<dbReference type="Proteomes" id="UP000621455">
    <property type="component" value="Unassembled WGS sequence"/>
</dbReference>